<accession>A0A813GY45</accession>
<evidence type="ECO:0000313" key="2">
    <source>
        <dbReference type="EMBL" id="CAE8630177.1"/>
    </source>
</evidence>
<feature type="transmembrane region" description="Helical" evidence="1">
    <location>
        <begin position="223"/>
        <end position="245"/>
    </location>
</feature>
<feature type="transmembrane region" description="Helical" evidence="1">
    <location>
        <begin position="12"/>
        <end position="32"/>
    </location>
</feature>
<dbReference type="Proteomes" id="UP000654075">
    <property type="component" value="Unassembled WGS sequence"/>
</dbReference>
<feature type="transmembrane region" description="Helical" evidence="1">
    <location>
        <begin position="193"/>
        <end position="211"/>
    </location>
</feature>
<protein>
    <submittedName>
        <fullName evidence="2">Uncharacterized protein</fullName>
    </submittedName>
</protein>
<keyword evidence="3" id="KW-1185">Reference proteome</keyword>
<proteinExistence type="predicted"/>
<feature type="transmembrane region" description="Helical" evidence="1">
    <location>
        <begin position="265"/>
        <end position="287"/>
    </location>
</feature>
<keyword evidence="1" id="KW-0812">Transmembrane</keyword>
<dbReference type="OrthoDB" id="437162at2759"/>
<evidence type="ECO:0000313" key="3">
    <source>
        <dbReference type="Proteomes" id="UP000654075"/>
    </source>
</evidence>
<gene>
    <name evidence="2" type="ORF">PGLA1383_LOCUS46572</name>
</gene>
<keyword evidence="1" id="KW-0472">Membrane</keyword>
<sequence length="318" mass="32801">MPQRRAAPLLYKLRAVFLPASGVFLVILLSTLANFLSFEVWIALGPADLLFTVPFAWCLQGVRAKPQELVAVALASAGSLAFASGKLSGAAAADSSSVALAIVVTLLCRACQSLQTVLLRNACRQLGAGSGGGKPSIGEKLLEESSPFLQTSVLEIAALKMWMVAAFSLPYALATEGAGPWREMAAGNFWSSGPKGALLTGSCVITLLFQLCNVGMNAEASSLTVAMVTTALAPLTGLALALTLGSGGQAGRSLAALLGLKASELTLTGIEVFGLILLGVAVVLYFLGQRARLREARSSTRSSAGSGVEFQRDPAPAM</sequence>
<name>A0A813GY45_POLGL</name>
<organism evidence="2 3">
    <name type="scientific">Polarella glacialis</name>
    <name type="common">Dinoflagellate</name>
    <dbReference type="NCBI Taxonomy" id="89957"/>
    <lineage>
        <taxon>Eukaryota</taxon>
        <taxon>Sar</taxon>
        <taxon>Alveolata</taxon>
        <taxon>Dinophyceae</taxon>
        <taxon>Suessiales</taxon>
        <taxon>Suessiaceae</taxon>
        <taxon>Polarella</taxon>
    </lineage>
</organism>
<dbReference type="EMBL" id="CAJNNV010029810">
    <property type="protein sequence ID" value="CAE8630177.1"/>
    <property type="molecule type" value="Genomic_DNA"/>
</dbReference>
<evidence type="ECO:0000256" key="1">
    <source>
        <dbReference type="SAM" id="Phobius"/>
    </source>
</evidence>
<feature type="transmembrane region" description="Helical" evidence="1">
    <location>
        <begin position="69"/>
        <end position="92"/>
    </location>
</feature>
<comment type="caution">
    <text evidence="2">The sequence shown here is derived from an EMBL/GenBank/DDBJ whole genome shotgun (WGS) entry which is preliminary data.</text>
</comment>
<feature type="transmembrane region" description="Helical" evidence="1">
    <location>
        <begin position="38"/>
        <end position="57"/>
    </location>
</feature>
<reference evidence="2" key="1">
    <citation type="submission" date="2021-02" db="EMBL/GenBank/DDBJ databases">
        <authorList>
            <person name="Dougan E. K."/>
            <person name="Rhodes N."/>
            <person name="Thang M."/>
            <person name="Chan C."/>
        </authorList>
    </citation>
    <scope>NUCLEOTIDE SEQUENCE</scope>
</reference>
<keyword evidence="1" id="KW-1133">Transmembrane helix</keyword>
<dbReference type="AlphaFoldDB" id="A0A813GY45"/>